<keyword evidence="3" id="KW-1185">Reference proteome</keyword>
<accession>A0A2P8H690</accession>
<evidence type="ECO:0000256" key="1">
    <source>
        <dbReference type="SAM" id="Phobius"/>
    </source>
</evidence>
<keyword evidence="1" id="KW-0472">Membrane</keyword>
<comment type="caution">
    <text evidence="2">The sequence shown here is derived from an EMBL/GenBank/DDBJ whole genome shotgun (WGS) entry which is preliminary data.</text>
</comment>
<keyword evidence="1" id="KW-1133">Transmembrane helix</keyword>
<feature type="transmembrane region" description="Helical" evidence="1">
    <location>
        <begin position="7"/>
        <end position="31"/>
    </location>
</feature>
<proteinExistence type="predicted"/>
<name>A0A2P8H690_9BACI</name>
<dbReference type="Proteomes" id="UP000242310">
    <property type="component" value="Unassembled WGS sequence"/>
</dbReference>
<dbReference type="RefSeq" id="WP_106589895.1">
    <property type="nucleotide sequence ID" value="NZ_PYAV01000018.1"/>
</dbReference>
<gene>
    <name evidence="2" type="ORF">B0H94_11834</name>
</gene>
<feature type="transmembrane region" description="Helical" evidence="1">
    <location>
        <begin position="43"/>
        <end position="65"/>
    </location>
</feature>
<dbReference type="EMBL" id="PYAV01000018">
    <property type="protein sequence ID" value="PSL41721.1"/>
    <property type="molecule type" value="Genomic_DNA"/>
</dbReference>
<organism evidence="2 3">
    <name type="scientific">Salsuginibacillus halophilus</name>
    <dbReference type="NCBI Taxonomy" id="517424"/>
    <lineage>
        <taxon>Bacteria</taxon>
        <taxon>Bacillati</taxon>
        <taxon>Bacillota</taxon>
        <taxon>Bacilli</taxon>
        <taxon>Bacillales</taxon>
        <taxon>Bacillaceae</taxon>
        <taxon>Salsuginibacillus</taxon>
    </lineage>
</organism>
<protein>
    <submittedName>
        <fullName evidence="2">Uncharacterized protein</fullName>
    </submittedName>
</protein>
<keyword evidence="1" id="KW-0812">Transmembrane</keyword>
<evidence type="ECO:0000313" key="3">
    <source>
        <dbReference type="Proteomes" id="UP000242310"/>
    </source>
</evidence>
<dbReference type="AlphaFoldDB" id="A0A2P8H690"/>
<evidence type="ECO:0000313" key="2">
    <source>
        <dbReference type="EMBL" id="PSL41721.1"/>
    </source>
</evidence>
<reference evidence="2 3" key="1">
    <citation type="submission" date="2018-03" db="EMBL/GenBank/DDBJ databases">
        <title>Genomic Encyclopedia of Type Strains, Phase III (KMG-III): the genomes of soil and plant-associated and newly described type strains.</title>
        <authorList>
            <person name="Whitman W."/>
        </authorList>
    </citation>
    <scope>NUCLEOTIDE SEQUENCE [LARGE SCALE GENOMIC DNA]</scope>
    <source>
        <strain evidence="2 3">CGMCC 1.07653</strain>
    </source>
</reference>
<sequence length="77" mass="8520">MFKKLWVLALVSMAFLTMVFGSIGWIVGFLVDLATEGSVDTTVFVVVGGVIGFLLGSGHLVMALVMRKQEKDIWEQW</sequence>